<reference evidence="1 2" key="1">
    <citation type="submission" date="2024-07" db="EMBL/GenBank/DDBJ databases">
        <title>Section-level genome sequencing and comparative genomics of Aspergillus sections Usti and Cavernicolus.</title>
        <authorList>
            <consortium name="Lawrence Berkeley National Laboratory"/>
            <person name="Nybo J.L."/>
            <person name="Vesth T.C."/>
            <person name="Theobald S."/>
            <person name="Frisvad J.C."/>
            <person name="Larsen T.O."/>
            <person name="Kjaerboelling I."/>
            <person name="Rothschild-Mancinelli K."/>
            <person name="Lyhne E.K."/>
            <person name="Kogle M.E."/>
            <person name="Barry K."/>
            <person name="Clum A."/>
            <person name="Na H."/>
            <person name="Ledsgaard L."/>
            <person name="Lin J."/>
            <person name="Lipzen A."/>
            <person name="Kuo A."/>
            <person name="Riley R."/>
            <person name="Mondo S."/>
            <person name="Labutti K."/>
            <person name="Haridas S."/>
            <person name="Pangalinan J."/>
            <person name="Salamov A.A."/>
            <person name="Simmons B.A."/>
            <person name="Magnuson J.K."/>
            <person name="Chen J."/>
            <person name="Drula E."/>
            <person name="Henrissat B."/>
            <person name="Wiebenga A."/>
            <person name="Lubbers R.J."/>
            <person name="Gomes A.C."/>
            <person name="Makela M.R."/>
            <person name="Stajich J."/>
            <person name="Grigoriev I.V."/>
            <person name="Mortensen U.H."/>
            <person name="De Vries R.P."/>
            <person name="Baker S.E."/>
            <person name="Andersen M.R."/>
        </authorList>
    </citation>
    <scope>NUCLEOTIDE SEQUENCE [LARGE SCALE GENOMIC DNA]</scope>
    <source>
        <strain evidence="1 2">CBS 588.65</strain>
    </source>
</reference>
<proteinExistence type="predicted"/>
<protein>
    <submittedName>
        <fullName evidence="1">Uncharacterized protein</fullName>
    </submittedName>
</protein>
<comment type="caution">
    <text evidence="1">The sequence shown here is derived from an EMBL/GenBank/DDBJ whole genome shotgun (WGS) entry which is preliminary data.</text>
</comment>
<accession>A0ABR4GRR9</accession>
<evidence type="ECO:0000313" key="1">
    <source>
        <dbReference type="EMBL" id="KAL2801746.1"/>
    </source>
</evidence>
<dbReference type="Proteomes" id="UP001610334">
    <property type="component" value="Unassembled WGS sequence"/>
</dbReference>
<evidence type="ECO:0000313" key="2">
    <source>
        <dbReference type="Proteomes" id="UP001610334"/>
    </source>
</evidence>
<keyword evidence="2" id="KW-1185">Reference proteome</keyword>
<name>A0ABR4GRR9_9EURO</name>
<sequence length="126" mass="13843">MSCSISRGAPPYPFRHTALETLWIKCPYLPHPSRPGGRPLDEGCPVIGHVALAVIPGGFGRVHAVLGPSCLPYFGEGDSLNSTGNKRATIILDSFRKWWVIHELWCLPCGMNSDVRAWFLKNMLGA</sequence>
<gene>
    <name evidence="1" type="ORF">BJX63DRAFT_426548</name>
</gene>
<dbReference type="EMBL" id="JBFXLT010000252">
    <property type="protein sequence ID" value="KAL2801746.1"/>
    <property type="molecule type" value="Genomic_DNA"/>
</dbReference>
<organism evidence="1 2">
    <name type="scientific">Aspergillus granulosus</name>
    <dbReference type="NCBI Taxonomy" id="176169"/>
    <lineage>
        <taxon>Eukaryota</taxon>
        <taxon>Fungi</taxon>
        <taxon>Dikarya</taxon>
        <taxon>Ascomycota</taxon>
        <taxon>Pezizomycotina</taxon>
        <taxon>Eurotiomycetes</taxon>
        <taxon>Eurotiomycetidae</taxon>
        <taxon>Eurotiales</taxon>
        <taxon>Aspergillaceae</taxon>
        <taxon>Aspergillus</taxon>
        <taxon>Aspergillus subgen. Nidulantes</taxon>
    </lineage>
</organism>